<reference evidence="2" key="1">
    <citation type="submission" date="2020-06" db="EMBL/GenBank/DDBJ databases">
        <title>Draft genome of Bugula neritina, a colonial animal packing powerful symbionts and potential medicines.</title>
        <authorList>
            <person name="Rayko M."/>
        </authorList>
    </citation>
    <scope>NUCLEOTIDE SEQUENCE [LARGE SCALE GENOMIC DNA]</scope>
    <source>
        <strain evidence="2">Kwan_BN1</strain>
    </source>
</reference>
<evidence type="ECO:0000313" key="3">
    <source>
        <dbReference type="Proteomes" id="UP000593567"/>
    </source>
</evidence>
<accession>A0A7J7JSM0</accession>
<dbReference type="InterPro" id="IPR029526">
    <property type="entry name" value="PGBD"/>
</dbReference>
<name>A0A7J7JSM0_BUGNE</name>
<evidence type="ECO:0000313" key="2">
    <source>
        <dbReference type="EMBL" id="KAF6028641.1"/>
    </source>
</evidence>
<keyword evidence="3" id="KW-1185">Reference proteome</keyword>
<dbReference type="EMBL" id="VXIV02001929">
    <property type="protein sequence ID" value="KAF6028641.1"/>
    <property type="molecule type" value="Genomic_DNA"/>
</dbReference>
<feature type="domain" description="PiggyBac transposable element-derived protein" evidence="1">
    <location>
        <begin position="3"/>
        <end position="121"/>
    </location>
</feature>
<dbReference type="AlphaFoldDB" id="A0A7J7JSM0"/>
<dbReference type="OrthoDB" id="6147624at2759"/>
<gene>
    <name evidence="2" type="ORF">EB796_013054</name>
</gene>
<dbReference type="PANTHER" id="PTHR47272:SF1">
    <property type="entry name" value="PIGGYBAC TRANSPOSABLE ELEMENT-DERIVED PROTEIN 3-LIKE"/>
    <property type="match status" value="1"/>
</dbReference>
<dbReference type="Proteomes" id="UP000593567">
    <property type="component" value="Unassembled WGS sequence"/>
</dbReference>
<comment type="caution">
    <text evidence="2">The sequence shown here is derived from an EMBL/GenBank/DDBJ whole genome shotgun (WGS) entry which is preliminary data.</text>
</comment>
<proteinExistence type="predicted"/>
<evidence type="ECO:0000259" key="1">
    <source>
        <dbReference type="Pfam" id="PF13843"/>
    </source>
</evidence>
<dbReference type="PANTHER" id="PTHR47272">
    <property type="entry name" value="DDE_TNP_1_7 DOMAIN-CONTAINING PROTEIN"/>
    <property type="match status" value="1"/>
</dbReference>
<protein>
    <recommendedName>
        <fullName evidence="1">PiggyBac transposable element-derived protein domain-containing protein</fullName>
    </recommendedName>
</protein>
<organism evidence="2 3">
    <name type="scientific">Bugula neritina</name>
    <name type="common">Brown bryozoan</name>
    <name type="synonym">Sertularia neritina</name>
    <dbReference type="NCBI Taxonomy" id="10212"/>
    <lineage>
        <taxon>Eukaryota</taxon>
        <taxon>Metazoa</taxon>
        <taxon>Spiralia</taxon>
        <taxon>Lophotrochozoa</taxon>
        <taxon>Bryozoa</taxon>
        <taxon>Gymnolaemata</taxon>
        <taxon>Cheilostomatida</taxon>
        <taxon>Flustrina</taxon>
        <taxon>Buguloidea</taxon>
        <taxon>Bugulidae</taxon>
        <taxon>Bugula</taxon>
    </lineage>
</organism>
<dbReference type="Pfam" id="PF13843">
    <property type="entry name" value="DDE_Tnp_1_7"/>
    <property type="match status" value="1"/>
</dbReference>
<sequence>MKTSDRLWKITSFVKHIREICDKLARESNMTIDEQMLSFTDRCPTRQYVPRKPYPIILKNFVLAGWNGVVYDFEIYQGERTFQDFKLRDGSGGQGVGAVLRLANGLGPGKHVFCDRFFYNYPIDRTPRTCKHFANRNYVPVQFLF</sequence>